<dbReference type="InterPro" id="IPR010920">
    <property type="entry name" value="LSM_dom_sf"/>
</dbReference>
<dbReference type="InterPro" id="IPR049278">
    <property type="entry name" value="MS_channel_C"/>
</dbReference>
<name>A0ABP9GEE7_9FLAO</name>
<evidence type="ECO:0000256" key="2">
    <source>
        <dbReference type="ARBA" id="ARBA00008017"/>
    </source>
</evidence>
<evidence type="ECO:0000256" key="4">
    <source>
        <dbReference type="ARBA" id="ARBA00022692"/>
    </source>
</evidence>
<dbReference type="Gene3D" id="1.10.287.1260">
    <property type="match status" value="1"/>
</dbReference>
<evidence type="ECO:0000259" key="8">
    <source>
        <dbReference type="Pfam" id="PF00924"/>
    </source>
</evidence>
<dbReference type="Pfam" id="PF00924">
    <property type="entry name" value="MS_channel_2nd"/>
    <property type="match status" value="1"/>
</dbReference>
<feature type="transmembrane region" description="Helical" evidence="7">
    <location>
        <begin position="86"/>
        <end position="105"/>
    </location>
</feature>
<evidence type="ECO:0000259" key="9">
    <source>
        <dbReference type="Pfam" id="PF21082"/>
    </source>
</evidence>
<feature type="transmembrane region" description="Helical" evidence="7">
    <location>
        <begin position="60"/>
        <end position="80"/>
    </location>
</feature>
<feature type="domain" description="Mechanosensitive ion channel transmembrane helices 2/3" evidence="10">
    <location>
        <begin position="65"/>
        <end position="106"/>
    </location>
</feature>
<proteinExistence type="inferred from homology"/>
<evidence type="ECO:0000256" key="3">
    <source>
        <dbReference type="ARBA" id="ARBA00022475"/>
    </source>
</evidence>
<dbReference type="InterPro" id="IPR011066">
    <property type="entry name" value="MscS_channel_C_sf"/>
</dbReference>
<evidence type="ECO:0000256" key="6">
    <source>
        <dbReference type="ARBA" id="ARBA00023136"/>
    </source>
</evidence>
<keyword evidence="6 7" id="KW-0472">Membrane</keyword>
<comment type="subcellular location">
    <subcellularLocation>
        <location evidence="1">Cell membrane</location>
        <topology evidence="1">Multi-pass membrane protein</topology>
    </subcellularLocation>
</comment>
<dbReference type="SUPFAM" id="SSF50182">
    <property type="entry name" value="Sm-like ribonucleoproteins"/>
    <property type="match status" value="1"/>
</dbReference>
<evidence type="ECO:0000256" key="1">
    <source>
        <dbReference type="ARBA" id="ARBA00004651"/>
    </source>
</evidence>
<reference evidence="12" key="1">
    <citation type="journal article" date="2019" name="Int. J. Syst. Evol. Microbiol.">
        <title>The Global Catalogue of Microorganisms (GCM) 10K type strain sequencing project: providing services to taxonomists for standard genome sequencing and annotation.</title>
        <authorList>
            <consortium name="The Broad Institute Genomics Platform"/>
            <consortium name="The Broad Institute Genome Sequencing Center for Infectious Disease"/>
            <person name="Wu L."/>
            <person name="Ma J."/>
        </authorList>
    </citation>
    <scope>NUCLEOTIDE SEQUENCE [LARGE SCALE GENOMIC DNA]</scope>
    <source>
        <strain evidence="12">JCM 18285</strain>
    </source>
</reference>
<evidence type="ECO:0000313" key="12">
    <source>
        <dbReference type="Proteomes" id="UP001501302"/>
    </source>
</evidence>
<gene>
    <name evidence="11" type="ORF">GCM10023314_04960</name>
</gene>
<dbReference type="PANTHER" id="PTHR30347:SF1">
    <property type="entry name" value="MECHANOSENSITIVE CHANNEL MSCK"/>
    <property type="match status" value="1"/>
</dbReference>
<sequence>METFRKFLEFELISLGENSIRVYTLVTILIIFLITKLILWLIKKALFRKRKFRKLDRGSVYALFQIIRYVIWVIAIGLILESIGVKITVLLAGSAALLVGIGLGLQQTFNDVISGIILLSEQSIKIDDVLDIDGDIVKIQGIGLRTSKALNTDDVSIIIPNSLITTNKVINWSHQTMKTRFRIEVGVAYGSDIDLVIKILEESAFKHPDISDRESTEARLVNFGNSSLDFQVLFFSQNIFRISKVKSDIRRTISQKFVENSIAIPFPQMDLHIKSNGTEIMKKDGQ</sequence>
<accession>A0ABP9GEE7</accession>
<keyword evidence="5 7" id="KW-1133">Transmembrane helix</keyword>
<feature type="domain" description="Mechanosensitive ion channel MscS C-terminal" evidence="9">
    <location>
        <begin position="182"/>
        <end position="264"/>
    </location>
</feature>
<dbReference type="SUPFAM" id="SSF82861">
    <property type="entry name" value="Mechanosensitive channel protein MscS (YggB), transmembrane region"/>
    <property type="match status" value="1"/>
</dbReference>
<dbReference type="Pfam" id="PF21088">
    <property type="entry name" value="MS_channel_1st"/>
    <property type="match status" value="1"/>
</dbReference>
<evidence type="ECO:0000256" key="5">
    <source>
        <dbReference type="ARBA" id="ARBA00022989"/>
    </source>
</evidence>
<dbReference type="EMBL" id="BAABJJ010000008">
    <property type="protein sequence ID" value="GAA4935640.1"/>
    <property type="molecule type" value="Genomic_DNA"/>
</dbReference>
<dbReference type="SUPFAM" id="SSF82689">
    <property type="entry name" value="Mechanosensitive channel protein MscS (YggB), C-terminal domain"/>
    <property type="match status" value="1"/>
</dbReference>
<dbReference type="RefSeq" id="WP_345189987.1">
    <property type="nucleotide sequence ID" value="NZ_BAABJJ010000008.1"/>
</dbReference>
<keyword evidence="4 7" id="KW-0812">Transmembrane</keyword>
<dbReference type="Gene3D" id="3.30.70.100">
    <property type="match status" value="1"/>
</dbReference>
<keyword evidence="12" id="KW-1185">Reference proteome</keyword>
<dbReference type="Gene3D" id="2.30.30.60">
    <property type="match status" value="1"/>
</dbReference>
<feature type="domain" description="Mechanosensitive ion channel MscS" evidence="8">
    <location>
        <begin position="108"/>
        <end position="174"/>
    </location>
</feature>
<dbReference type="InterPro" id="IPR011014">
    <property type="entry name" value="MscS_channel_TM-2"/>
</dbReference>
<feature type="transmembrane region" description="Helical" evidence="7">
    <location>
        <begin position="20"/>
        <end position="39"/>
    </location>
</feature>
<keyword evidence="3" id="KW-1003">Cell membrane</keyword>
<dbReference type="PANTHER" id="PTHR30347">
    <property type="entry name" value="POTASSIUM CHANNEL RELATED"/>
    <property type="match status" value="1"/>
</dbReference>
<dbReference type="InterPro" id="IPR006685">
    <property type="entry name" value="MscS_channel_2nd"/>
</dbReference>
<dbReference type="Pfam" id="PF21082">
    <property type="entry name" value="MS_channel_3rd"/>
    <property type="match status" value="1"/>
</dbReference>
<comment type="caution">
    <text evidence="11">The sequence shown here is derived from an EMBL/GenBank/DDBJ whole genome shotgun (WGS) entry which is preliminary data.</text>
</comment>
<organism evidence="11 12">
    <name type="scientific">Algibacter agarivorans</name>
    <dbReference type="NCBI Taxonomy" id="1109741"/>
    <lineage>
        <taxon>Bacteria</taxon>
        <taxon>Pseudomonadati</taxon>
        <taxon>Bacteroidota</taxon>
        <taxon>Flavobacteriia</taxon>
        <taxon>Flavobacteriales</taxon>
        <taxon>Flavobacteriaceae</taxon>
        <taxon>Algibacter</taxon>
    </lineage>
</organism>
<dbReference type="InterPro" id="IPR023408">
    <property type="entry name" value="MscS_beta-dom_sf"/>
</dbReference>
<evidence type="ECO:0000256" key="7">
    <source>
        <dbReference type="SAM" id="Phobius"/>
    </source>
</evidence>
<protein>
    <submittedName>
        <fullName evidence="11">Mechanosensitive ion channel</fullName>
    </submittedName>
</protein>
<dbReference type="InterPro" id="IPR049142">
    <property type="entry name" value="MS_channel_1st"/>
</dbReference>
<evidence type="ECO:0000313" key="11">
    <source>
        <dbReference type="EMBL" id="GAA4935640.1"/>
    </source>
</evidence>
<dbReference type="Proteomes" id="UP001501302">
    <property type="component" value="Unassembled WGS sequence"/>
</dbReference>
<evidence type="ECO:0000259" key="10">
    <source>
        <dbReference type="Pfam" id="PF21088"/>
    </source>
</evidence>
<dbReference type="InterPro" id="IPR052702">
    <property type="entry name" value="MscS-like_channel"/>
</dbReference>
<comment type="similarity">
    <text evidence="2">Belongs to the MscS (TC 1.A.23) family.</text>
</comment>